<dbReference type="EMBL" id="CT868207">
    <property type="protein sequence ID" value="CAK75368.1"/>
    <property type="molecule type" value="Genomic_DNA"/>
</dbReference>
<feature type="transmembrane region" description="Helical" evidence="2">
    <location>
        <begin position="191"/>
        <end position="210"/>
    </location>
</feature>
<organism evidence="3 4">
    <name type="scientific">Paramecium tetraurelia</name>
    <dbReference type="NCBI Taxonomy" id="5888"/>
    <lineage>
        <taxon>Eukaryota</taxon>
        <taxon>Sar</taxon>
        <taxon>Alveolata</taxon>
        <taxon>Ciliophora</taxon>
        <taxon>Intramacronucleata</taxon>
        <taxon>Oligohymenophorea</taxon>
        <taxon>Peniculida</taxon>
        <taxon>Parameciidae</taxon>
        <taxon>Paramecium</taxon>
    </lineage>
</organism>
<dbReference type="OMA" id="IIIFKQY"/>
<dbReference type="GeneID" id="5028550"/>
<proteinExistence type="predicted"/>
<evidence type="ECO:0000313" key="3">
    <source>
        <dbReference type="EMBL" id="CAK75368.1"/>
    </source>
</evidence>
<evidence type="ECO:0000256" key="1">
    <source>
        <dbReference type="SAM" id="MobiDB-lite"/>
    </source>
</evidence>
<evidence type="ECO:0000256" key="2">
    <source>
        <dbReference type="SAM" id="Phobius"/>
    </source>
</evidence>
<reference evidence="3 4" key="1">
    <citation type="journal article" date="2006" name="Nature">
        <title>Global trends of whole-genome duplications revealed by the ciliate Paramecium tetraurelia.</title>
        <authorList>
            <consortium name="Genoscope"/>
            <person name="Aury J.-M."/>
            <person name="Jaillon O."/>
            <person name="Duret L."/>
            <person name="Noel B."/>
            <person name="Jubin C."/>
            <person name="Porcel B.M."/>
            <person name="Segurens B."/>
            <person name="Daubin V."/>
            <person name="Anthouard V."/>
            <person name="Aiach N."/>
            <person name="Arnaiz O."/>
            <person name="Billaut A."/>
            <person name="Beisson J."/>
            <person name="Blanc I."/>
            <person name="Bouhouche K."/>
            <person name="Camara F."/>
            <person name="Duharcourt S."/>
            <person name="Guigo R."/>
            <person name="Gogendeau D."/>
            <person name="Katinka M."/>
            <person name="Keller A.-M."/>
            <person name="Kissmehl R."/>
            <person name="Klotz C."/>
            <person name="Koll F."/>
            <person name="Le Moue A."/>
            <person name="Lepere C."/>
            <person name="Malinsky S."/>
            <person name="Nowacki M."/>
            <person name="Nowak J.K."/>
            <person name="Plattner H."/>
            <person name="Poulain J."/>
            <person name="Ruiz F."/>
            <person name="Serrano V."/>
            <person name="Zagulski M."/>
            <person name="Dessen P."/>
            <person name="Betermier M."/>
            <person name="Weissenbach J."/>
            <person name="Scarpelli C."/>
            <person name="Schachter V."/>
            <person name="Sperling L."/>
            <person name="Meyer E."/>
            <person name="Cohen J."/>
            <person name="Wincker P."/>
        </authorList>
    </citation>
    <scope>NUCLEOTIDE SEQUENCE [LARGE SCALE GENOMIC DNA]</scope>
    <source>
        <strain evidence="3 4">Stock d4-2</strain>
    </source>
</reference>
<keyword evidence="2" id="KW-1133">Transmembrane helix</keyword>
<dbReference type="KEGG" id="ptm:GSPATT00001572001"/>
<keyword evidence="2" id="KW-0472">Membrane</keyword>
<gene>
    <name evidence="3" type="ORF">GSPATT00001572001</name>
</gene>
<protein>
    <recommendedName>
        <fullName evidence="5">Transmembrane protein</fullName>
    </recommendedName>
</protein>
<evidence type="ECO:0000313" key="4">
    <source>
        <dbReference type="Proteomes" id="UP000000600"/>
    </source>
</evidence>
<keyword evidence="4" id="KW-1185">Reference proteome</keyword>
<dbReference type="HOGENOM" id="CLU_1191886_0_0_1"/>
<dbReference type="OrthoDB" id="305830at2759"/>
<sequence>MQELIQNNLRQDVQSIDNSNLSTLQCQINIGDQFSKKVQALLEYGLYDQAFERVMNNKQQIQENFQLLIELARLFNTFKQHKLALEIIKLSNVFDQQLDMHQDQQIIIFKQYYLETLVELVDIQEALKETKNIYNEQVRKIIQDELHLIESQKRGQMHQHNHQHHHVNDPHHQQSNMEIPKDKRQPLFKLIGRKTFILLFILFLMISYSLKRRNDIKLVLEKAKMVLRQILNI</sequence>
<dbReference type="RefSeq" id="XP_001442765.1">
    <property type="nucleotide sequence ID" value="XM_001442728.2"/>
</dbReference>
<accession>A0CX51</accession>
<name>A0CX51_PARTE</name>
<evidence type="ECO:0008006" key="5">
    <source>
        <dbReference type="Google" id="ProtNLM"/>
    </source>
</evidence>
<dbReference type="InParanoid" id="A0CX51"/>
<feature type="region of interest" description="Disordered" evidence="1">
    <location>
        <begin position="158"/>
        <end position="177"/>
    </location>
</feature>
<dbReference type="AlphaFoldDB" id="A0CX51"/>
<dbReference type="Proteomes" id="UP000000600">
    <property type="component" value="Unassembled WGS sequence"/>
</dbReference>
<keyword evidence="2" id="KW-0812">Transmembrane</keyword>